<dbReference type="AlphaFoldDB" id="A0A3B0TGT8"/>
<evidence type="ECO:0000256" key="2">
    <source>
        <dbReference type="ARBA" id="ARBA00022475"/>
    </source>
</evidence>
<evidence type="ECO:0008006" key="8">
    <source>
        <dbReference type="Google" id="ProtNLM"/>
    </source>
</evidence>
<keyword evidence="4 6" id="KW-1133">Transmembrane helix</keyword>
<dbReference type="InterPro" id="IPR022791">
    <property type="entry name" value="L-PG_synthase/AglD"/>
</dbReference>
<evidence type="ECO:0000256" key="4">
    <source>
        <dbReference type="ARBA" id="ARBA00022989"/>
    </source>
</evidence>
<evidence type="ECO:0000256" key="3">
    <source>
        <dbReference type="ARBA" id="ARBA00022692"/>
    </source>
</evidence>
<protein>
    <recommendedName>
        <fullName evidence="8">Flippase-like domain-containing protein</fullName>
    </recommendedName>
</protein>
<feature type="transmembrane region" description="Helical" evidence="6">
    <location>
        <begin position="136"/>
        <end position="162"/>
    </location>
</feature>
<keyword evidence="2" id="KW-1003">Cell membrane</keyword>
<dbReference type="GO" id="GO:0005886">
    <property type="term" value="C:plasma membrane"/>
    <property type="evidence" value="ECO:0007669"/>
    <property type="project" value="UniProtKB-SubCell"/>
</dbReference>
<dbReference type="PANTHER" id="PTHR40277:SF1">
    <property type="entry name" value="BLL5419 PROTEIN"/>
    <property type="match status" value="1"/>
</dbReference>
<name>A0A3B0TGT8_9ZZZZ</name>
<gene>
    <name evidence="7" type="ORF">MNBD_BACTEROID05-528</name>
</gene>
<accession>A0A3B0TGT8</accession>
<keyword evidence="5 6" id="KW-0472">Membrane</keyword>
<reference evidence="7" key="1">
    <citation type="submission" date="2018-06" db="EMBL/GenBank/DDBJ databases">
        <authorList>
            <person name="Zhirakovskaya E."/>
        </authorList>
    </citation>
    <scope>NUCLEOTIDE SEQUENCE</scope>
</reference>
<feature type="transmembrane region" description="Helical" evidence="6">
    <location>
        <begin position="5"/>
        <end position="24"/>
    </location>
</feature>
<organism evidence="7">
    <name type="scientific">hydrothermal vent metagenome</name>
    <dbReference type="NCBI Taxonomy" id="652676"/>
    <lineage>
        <taxon>unclassified sequences</taxon>
        <taxon>metagenomes</taxon>
        <taxon>ecological metagenomes</taxon>
    </lineage>
</organism>
<proteinExistence type="predicted"/>
<evidence type="ECO:0000313" key="7">
    <source>
        <dbReference type="EMBL" id="VAW17855.1"/>
    </source>
</evidence>
<dbReference type="PANTHER" id="PTHR40277">
    <property type="entry name" value="BLL5419 PROTEIN"/>
    <property type="match status" value="1"/>
</dbReference>
<evidence type="ECO:0000256" key="1">
    <source>
        <dbReference type="ARBA" id="ARBA00004651"/>
    </source>
</evidence>
<feature type="non-terminal residue" evidence="7">
    <location>
        <position position="1"/>
    </location>
</feature>
<dbReference type="EMBL" id="UOEN01000392">
    <property type="protein sequence ID" value="VAW17855.1"/>
    <property type="molecule type" value="Genomic_DNA"/>
</dbReference>
<dbReference type="Pfam" id="PF03706">
    <property type="entry name" value="LPG_synthase_TM"/>
    <property type="match status" value="1"/>
</dbReference>
<keyword evidence="3 6" id="KW-0812">Transmembrane</keyword>
<feature type="transmembrane region" description="Helical" evidence="6">
    <location>
        <begin position="94"/>
        <end position="116"/>
    </location>
</feature>
<evidence type="ECO:0000256" key="6">
    <source>
        <dbReference type="SAM" id="Phobius"/>
    </source>
</evidence>
<feature type="transmembrane region" description="Helical" evidence="6">
    <location>
        <begin position="61"/>
        <end position="82"/>
    </location>
</feature>
<evidence type="ECO:0000256" key="5">
    <source>
        <dbReference type="ARBA" id="ARBA00023136"/>
    </source>
</evidence>
<comment type="subcellular location">
    <subcellularLocation>
        <location evidence="1">Cell membrane</location>
        <topology evidence="1">Multi-pass membrane protein</topology>
    </subcellularLocation>
</comment>
<sequence>NNMLLAIPIAAMALGSVMIIMILFNEPVYEFGCRMFNRLPKVKKSLMNLHYDIVLLKDNKLQGFFAIGLACVGQLIYAYSFYLVSKGLHQDIALIYFFIFVPMICVASSVPSIGGLGVREFGAVALFSLIGIDEGVAASLSLISGFLYVVILALLGGLFYVVTLSSGRVQHNAPDPTIARAEA</sequence>